<comment type="function">
    <text evidence="16">Peptidoglycan polymerase that is essential for cell division.</text>
</comment>
<evidence type="ECO:0000256" key="18">
    <source>
        <dbReference type="SAM" id="Phobius"/>
    </source>
</evidence>
<dbReference type="RefSeq" id="WP_158050206.1">
    <property type="nucleotide sequence ID" value="NZ_WAJR01000028.1"/>
</dbReference>
<evidence type="ECO:0000256" key="12">
    <source>
        <dbReference type="ARBA" id="ARBA00041185"/>
    </source>
</evidence>
<dbReference type="GO" id="GO:0005886">
    <property type="term" value="C:plasma membrane"/>
    <property type="evidence" value="ECO:0007669"/>
    <property type="project" value="TreeGrafter"/>
</dbReference>
<evidence type="ECO:0000256" key="8">
    <source>
        <dbReference type="ARBA" id="ARBA00023136"/>
    </source>
</evidence>
<organism evidence="19 20">
    <name type="scientific">Ellagibacter isourolithinifaciens</name>
    <dbReference type="NCBI Taxonomy" id="2137581"/>
    <lineage>
        <taxon>Bacteria</taxon>
        <taxon>Bacillati</taxon>
        <taxon>Actinomycetota</taxon>
        <taxon>Coriobacteriia</taxon>
        <taxon>Eggerthellales</taxon>
        <taxon>Eggerthellaceae</taxon>
        <taxon>Ellagibacter</taxon>
    </lineage>
</organism>
<accession>A0A6N6NJR5</accession>
<dbReference type="GeneID" id="98658564"/>
<gene>
    <name evidence="19" type="ORF">F8C90_09090</name>
</gene>
<evidence type="ECO:0000256" key="11">
    <source>
        <dbReference type="ARBA" id="ARBA00038053"/>
    </source>
</evidence>
<dbReference type="InterPro" id="IPR001182">
    <property type="entry name" value="FtsW/RodA"/>
</dbReference>
<feature type="transmembrane region" description="Helical" evidence="18">
    <location>
        <begin position="349"/>
        <end position="371"/>
    </location>
</feature>
<evidence type="ECO:0000256" key="15">
    <source>
        <dbReference type="ARBA" id="ARBA00049902"/>
    </source>
</evidence>
<dbReference type="EC" id="2.4.99.28" evidence="14"/>
<feature type="compositionally biased region" description="Basic and acidic residues" evidence="17">
    <location>
        <begin position="392"/>
        <end position="408"/>
    </location>
</feature>
<feature type="transmembrane region" description="Helical" evidence="18">
    <location>
        <begin position="20"/>
        <end position="40"/>
    </location>
</feature>
<dbReference type="PANTHER" id="PTHR30474:SF2">
    <property type="entry name" value="PEPTIDOGLYCAN GLYCOSYLTRANSFERASE FTSW-RELATED"/>
    <property type="match status" value="1"/>
</dbReference>
<comment type="similarity">
    <text evidence="11">Belongs to the SEDS family. FtsW subfamily.</text>
</comment>
<dbReference type="PANTHER" id="PTHR30474">
    <property type="entry name" value="CELL CYCLE PROTEIN"/>
    <property type="match status" value="1"/>
</dbReference>
<reference evidence="19 20" key="1">
    <citation type="submission" date="2019-09" db="EMBL/GenBank/DDBJ databases">
        <title>Whole genome shotgun sequencing (WGS) of Ellagibacter isourolithinifaciens DSM 104140(T) and Adlercreutzia muris DSM 29508(T).</title>
        <authorList>
            <person name="Stoll D.A."/>
            <person name="Danylec N."/>
            <person name="Huch M."/>
        </authorList>
    </citation>
    <scope>NUCLEOTIDE SEQUENCE [LARGE SCALE GENOMIC DNA]</scope>
    <source>
        <strain evidence="19 20">DSM 104140</strain>
    </source>
</reference>
<dbReference type="GO" id="GO:0032153">
    <property type="term" value="C:cell division site"/>
    <property type="evidence" value="ECO:0007669"/>
    <property type="project" value="TreeGrafter"/>
</dbReference>
<feature type="transmembrane region" description="Helical" evidence="18">
    <location>
        <begin position="60"/>
        <end position="77"/>
    </location>
</feature>
<dbReference type="Pfam" id="PF01098">
    <property type="entry name" value="FTSW_RODA_SPOVE"/>
    <property type="match status" value="1"/>
</dbReference>
<dbReference type="GO" id="GO:0051301">
    <property type="term" value="P:cell division"/>
    <property type="evidence" value="ECO:0007669"/>
    <property type="project" value="InterPro"/>
</dbReference>
<keyword evidence="20" id="KW-1185">Reference proteome</keyword>
<evidence type="ECO:0000256" key="6">
    <source>
        <dbReference type="ARBA" id="ARBA00022984"/>
    </source>
</evidence>
<comment type="caution">
    <text evidence="19">The sequence shown here is derived from an EMBL/GenBank/DDBJ whole genome shotgun (WGS) entry which is preliminary data.</text>
</comment>
<feature type="transmembrane region" description="Helical" evidence="18">
    <location>
        <begin position="198"/>
        <end position="219"/>
    </location>
</feature>
<evidence type="ECO:0000256" key="14">
    <source>
        <dbReference type="ARBA" id="ARBA00044770"/>
    </source>
</evidence>
<dbReference type="EMBL" id="WAJR01000028">
    <property type="protein sequence ID" value="KAB1637427.1"/>
    <property type="molecule type" value="Genomic_DNA"/>
</dbReference>
<dbReference type="GO" id="GO:0015648">
    <property type="term" value="F:lipid-linked peptidoglycan transporter activity"/>
    <property type="evidence" value="ECO:0007669"/>
    <property type="project" value="TreeGrafter"/>
</dbReference>
<comment type="subcellular location">
    <subcellularLocation>
        <location evidence="1">Membrane</location>
        <topology evidence="1">Multi-pass membrane protein</topology>
    </subcellularLocation>
</comment>
<keyword evidence="3" id="KW-0808">Transferase</keyword>
<dbReference type="GO" id="GO:0008360">
    <property type="term" value="P:regulation of cell shape"/>
    <property type="evidence" value="ECO:0007669"/>
    <property type="project" value="UniProtKB-KW"/>
</dbReference>
<evidence type="ECO:0000256" key="10">
    <source>
        <dbReference type="ARBA" id="ARBA00033270"/>
    </source>
</evidence>
<evidence type="ECO:0000256" key="1">
    <source>
        <dbReference type="ARBA" id="ARBA00004141"/>
    </source>
</evidence>
<evidence type="ECO:0000256" key="5">
    <source>
        <dbReference type="ARBA" id="ARBA00022960"/>
    </source>
</evidence>
<evidence type="ECO:0000256" key="17">
    <source>
        <dbReference type="SAM" id="MobiDB-lite"/>
    </source>
</evidence>
<dbReference type="GO" id="GO:0009252">
    <property type="term" value="P:peptidoglycan biosynthetic process"/>
    <property type="evidence" value="ECO:0007669"/>
    <property type="project" value="UniProtKB-KW"/>
</dbReference>
<feature type="transmembrane region" description="Helical" evidence="18">
    <location>
        <begin position="320"/>
        <end position="343"/>
    </location>
</feature>
<feature type="transmembrane region" description="Helical" evidence="18">
    <location>
        <begin position="286"/>
        <end position="308"/>
    </location>
</feature>
<dbReference type="Proteomes" id="UP000468668">
    <property type="component" value="Unassembled WGS sequence"/>
</dbReference>
<feature type="transmembrane region" description="Helical" evidence="18">
    <location>
        <begin position="118"/>
        <end position="141"/>
    </location>
</feature>
<dbReference type="AlphaFoldDB" id="A0A6N6NJR5"/>
<evidence type="ECO:0000256" key="3">
    <source>
        <dbReference type="ARBA" id="ARBA00022679"/>
    </source>
</evidence>
<evidence type="ECO:0000313" key="19">
    <source>
        <dbReference type="EMBL" id="KAB1637427.1"/>
    </source>
</evidence>
<evidence type="ECO:0000256" key="2">
    <source>
        <dbReference type="ARBA" id="ARBA00022676"/>
    </source>
</evidence>
<sequence length="448" mass="48388">MPRTQRSRNAVPASIHGPRIGFLLCVLALVLIGFVMVYSAGSISNINNGVDALKSLTDQVMYAVFGALIAFAIYRFIPVSIWRTKWLWAALALLVVVILLTALVGVDNYGAKRWLRLGPVTIQVSEFAKIVFVLVSARIYTDFVSGEVSGRRCALGFTLLVLVPLALIYKTQSDLGTTMICIVAVLAVLWYGELPIGFIAIILVIIVVFGLIAMFGTGYRADRWSFLNPWDDGQGGYGSGYNIMHSYFAFSEGGIFGVGLGNGHEKYQYLFASDSDFVFAVIGEELGMVGCLAVVALFLGVLYTGTLIARSARDDFSMMIAGGLTIALVFQAFLNIACAIGVFPTTGKPLPFISSGGSSILASLIMVGLILSVSRDAASSDEFDRRRSSLRVVRREEDGTGDSPRDAARSGARRSTRGRSYDGGRGQRTASNRTESRTAAGRPSSRRR</sequence>
<keyword evidence="4 18" id="KW-0812">Transmembrane</keyword>
<keyword evidence="8 18" id="KW-0472">Membrane</keyword>
<name>A0A6N6NJR5_9ACTN</name>
<evidence type="ECO:0000256" key="4">
    <source>
        <dbReference type="ARBA" id="ARBA00022692"/>
    </source>
</evidence>
<feature type="transmembrane region" description="Helical" evidence="18">
    <location>
        <begin position="153"/>
        <end position="169"/>
    </location>
</feature>
<feature type="transmembrane region" description="Helical" evidence="18">
    <location>
        <begin position="86"/>
        <end position="106"/>
    </location>
</feature>
<evidence type="ECO:0000313" key="20">
    <source>
        <dbReference type="Proteomes" id="UP000468668"/>
    </source>
</evidence>
<comment type="catalytic activity">
    <reaction evidence="15">
        <text>[GlcNAc-(1-&gt;4)-Mur2Ac(oyl-L-Ala-gamma-D-Glu-L-Lys-D-Ala-D-Ala)](n)-di-trans,octa-cis-undecaprenyl diphosphate + beta-D-GlcNAc-(1-&gt;4)-Mur2Ac(oyl-L-Ala-gamma-D-Glu-L-Lys-D-Ala-D-Ala)-di-trans,octa-cis-undecaprenyl diphosphate = [GlcNAc-(1-&gt;4)-Mur2Ac(oyl-L-Ala-gamma-D-Glu-L-Lys-D-Ala-D-Ala)](n+1)-di-trans,octa-cis-undecaprenyl diphosphate + di-trans,octa-cis-undecaprenyl diphosphate + H(+)</text>
        <dbReference type="Rhea" id="RHEA:23708"/>
        <dbReference type="Rhea" id="RHEA-COMP:9602"/>
        <dbReference type="Rhea" id="RHEA-COMP:9603"/>
        <dbReference type="ChEBI" id="CHEBI:15378"/>
        <dbReference type="ChEBI" id="CHEBI:58405"/>
        <dbReference type="ChEBI" id="CHEBI:60033"/>
        <dbReference type="ChEBI" id="CHEBI:78435"/>
        <dbReference type="EC" id="2.4.99.28"/>
    </reaction>
</comment>
<keyword evidence="2" id="KW-0328">Glycosyltransferase</keyword>
<feature type="region of interest" description="Disordered" evidence="17">
    <location>
        <begin position="392"/>
        <end position="448"/>
    </location>
</feature>
<evidence type="ECO:0000256" key="7">
    <source>
        <dbReference type="ARBA" id="ARBA00022989"/>
    </source>
</evidence>
<evidence type="ECO:0000256" key="16">
    <source>
        <dbReference type="ARBA" id="ARBA00049966"/>
    </source>
</evidence>
<keyword evidence="5" id="KW-0133">Cell shape</keyword>
<keyword evidence="7 18" id="KW-1133">Transmembrane helix</keyword>
<dbReference type="OrthoDB" id="9768187at2"/>
<proteinExistence type="inferred from homology"/>
<evidence type="ECO:0000256" key="13">
    <source>
        <dbReference type="ARBA" id="ARBA00041418"/>
    </source>
</evidence>
<dbReference type="GO" id="GO:0008955">
    <property type="term" value="F:peptidoglycan glycosyltransferase activity"/>
    <property type="evidence" value="ECO:0007669"/>
    <property type="project" value="UniProtKB-EC"/>
</dbReference>
<evidence type="ECO:0000256" key="9">
    <source>
        <dbReference type="ARBA" id="ARBA00032370"/>
    </source>
</evidence>
<protein>
    <recommendedName>
        <fullName evidence="12">Probable peptidoglycan glycosyltransferase FtsW</fullName>
        <ecNumber evidence="14">2.4.99.28</ecNumber>
    </recommendedName>
    <alternativeName>
        <fullName evidence="13">Cell division protein FtsW</fullName>
    </alternativeName>
    <alternativeName>
        <fullName evidence="10">Cell wall polymerase</fullName>
    </alternativeName>
    <alternativeName>
        <fullName evidence="9">Peptidoglycan polymerase</fullName>
    </alternativeName>
</protein>
<keyword evidence="6" id="KW-0573">Peptidoglycan synthesis</keyword>
<feature type="transmembrane region" description="Helical" evidence="18">
    <location>
        <begin position="175"/>
        <end position="191"/>
    </location>
</feature>